<dbReference type="GO" id="GO:0006513">
    <property type="term" value="P:protein monoubiquitination"/>
    <property type="evidence" value="ECO:0000318"/>
    <property type="project" value="GO_Central"/>
</dbReference>
<evidence type="ECO:0000313" key="5">
    <source>
        <dbReference type="EMBL" id="PNW86011.1"/>
    </source>
</evidence>
<dbReference type="InterPro" id="IPR026848">
    <property type="entry name" value="Fancl"/>
</dbReference>
<dbReference type="InterPro" id="IPR016135">
    <property type="entry name" value="UBQ-conjugating_enzyme/RWD"/>
</dbReference>
<dbReference type="STRING" id="3055.A0A2K3DZR3"/>
<dbReference type="SMART" id="SM01197">
    <property type="entry name" value="FANCL_C"/>
    <property type="match status" value="1"/>
</dbReference>
<dbReference type="Proteomes" id="UP000006906">
    <property type="component" value="Chromosome 3"/>
</dbReference>
<evidence type="ECO:0000256" key="1">
    <source>
        <dbReference type="SAM" id="MobiDB-lite"/>
    </source>
</evidence>
<dbReference type="InParanoid" id="A0A2K3DZR3"/>
<dbReference type="FunCoup" id="A0A2K3DZR3">
    <property type="interactions" value="1195"/>
</dbReference>
<dbReference type="PANTHER" id="PTHR13206:SF0">
    <property type="entry name" value="E3 UBIQUITIN-PROTEIN LIGASE FANCL"/>
    <property type="match status" value="1"/>
</dbReference>
<protein>
    <recommendedName>
        <fullName evidence="7">RING-type domain-containing protein</fullName>
    </recommendedName>
</protein>
<accession>A0A2K3DZR3</accession>
<dbReference type="EMBL" id="CM008964">
    <property type="protein sequence ID" value="PNW86011.1"/>
    <property type="molecule type" value="Genomic_DNA"/>
</dbReference>
<dbReference type="GO" id="GO:0006281">
    <property type="term" value="P:DNA repair"/>
    <property type="evidence" value="ECO:0000318"/>
    <property type="project" value="GO_Central"/>
</dbReference>
<dbReference type="Pfam" id="PF18890">
    <property type="entry name" value="FANCL_d2"/>
    <property type="match status" value="1"/>
</dbReference>
<feature type="domain" description="FANCL UBC-like" evidence="3">
    <location>
        <begin position="167"/>
        <end position="232"/>
    </location>
</feature>
<feature type="domain" description="FANCL C-terminal" evidence="2">
    <location>
        <begin position="442"/>
        <end position="534"/>
    </location>
</feature>
<dbReference type="InterPro" id="IPR043003">
    <property type="entry name" value="FANCL_d3_sf"/>
</dbReference>
<evidence type="ECO:0000259" key="4">
    <source>
        <dbReference type="Pfam" id="PF18891"/>
    </source>
</evidence>
<reference evidence="5 6" key="1">
    <citation type="journal article" date="2007" name="Science">
        <title>The Chlamydomonas genome reveals the evolution of key animal and plant functions.</title>
        <authorList>
            <person name="Merchant S.S."/>
            <person name="Prochnik S.E."/>
            <person name="Vallon O."/>
            <person name="Harris E.H."/>
            <person name="Karpowicz S.J."/>
            <person name="Witman G.B."/>
            <person name="Terry A."/>
            <person name="Salamov A."/>
            <person name="Fritz-Laylin L.K."/>
            <person name="Marechal-Drouard L."/>
            <person name="Marshall W.F."/>
            <person name="Qu L.H."/>
            <person name="Nelson D.R."/>
            <person name="Sanderfoot A.A."/>
            <person name="Spalding M.H."/>
            <person name="Kapitonov V.V."/>
            <person name="Ren Q."/>
            <person name="Ferris P."/>
            <person name="Lindquist E."/>
            <person name="Shapiro H."/>
            <person name="Lucas S.M."/>
            <person name="Grimwood J."/>
            <person name="Schmutz J."/>
            <person name="Cardol P."/>
            <person name="Cerutti H."/>
            <person name="Chanfreau G."/>
            <person name="Chen C.L."/>
            <person name="Cognat V."/>
            <person name="Croft M.T."/>
            <person name="Dent R."/>
            <person name="Dutcher S."/>
            <person name="Fernandez E."/>
            <person name="Fukuzawa H."/>
            <person name="Gonzalez-Ballester D."/>
            <person name="Gonzalez-Halphen D."/>
            <person name="Hallmann A."/>
            <person name="Hanikenne M."/>
            <person name="Hippler M."/>
            <person name="Inwood W."/>
            <person name="Jabbari K."/>
            <person name="Kalanon M."/>
            <person name="Kuras R."/>
            <person name="Lefebvre P.A."/>
            <person name="Lemaire S.D."/>
            <person name="Lobanov A.V."/>
            <person name="Lohr M."/>
            <person name="Manuell A."/>
            <person name="Meier I."/>
            <person name="Mets L."/>
            <person name="Mittag M."/>
            <person name="Mittelmeier T."/>
            <person name="Moroney J.V."/>
            <person name="Moseley J."/>
            <person name="Napoli C."/>
            <person name="Nedelcu A.M."/>
            <person name="Niyogi K."/>
            <person name="Novoselov S.V."/>
            <person name="Paulsen I.T."/>
            <person name="Pazour G."/>
            <person name="Purton S."/>
            <person name="Ral J.P."/>
            <person name="Riano-Pachon D.M."/>
            <person name="Riekhof W."/>
            <person name="Rymarquis L."/>
            <person name="Schroda M."/>
            <person name="Stern D."/>
            <person name="Umen J."/>
            <person name="Willows R."/>
            <person name="Wilson N."/>
            <person name="Zimmer S.L."/>
            <person name="Allmer J."/>
            <person name="Balk J."/>
            <person name="Bisova K."/>
            <person name="Chen C.J."/>
            <person name="Elias M."/>
            <person name="Gendler K."/>
            <person name="Hauser C."/>
            <person name="Lamb M.R."/>
            <person name="Ledford H."/>
            <person name="Long J.C."/>
            <person name="Minagawa J."/>
            <person name="Page M.D."/>
            <person name="Pan J."/>
            <person name="Pootakham W."/>
            <person name="Roje S."/>
            <person name="Rose A."/>
            <person name="Stahlberg E."/>
            <person name="Terauchi A.M."/>
            <person name="Yang P."/>
            <person name="Ball S."/>
            <person name="Bowler C."/>
            <person name="Dieckmann C.L."/>
            <person name="Gladyshev V.N."/>
            <person name="Green P."/>
            <person name="Jorgensen R."/>
            <person name="Mayfield S."/>
            <person name="Mueller-Roeber B."/>
            <person name="Rajamani S."/>
            <person name="Sayre R.T."/>
            <person name="Brokstein P."/>
            <person name="Dubchak I."/>
            <person name="Goodstein D."/>
            <person name="Hornick L."/>
            <person name="Huang Y.W."/>
            <person name="Jhaveri J."/>
            <person name="Luo Y."/>
            <person name="Martinez D."/>
            <person name="Ngau W.C."/>
            <person name="Otillar B."/>
            <person name="Poliakov A."/>
            <person name="Porter A."/>
            <person name="Szajkowski L."/>
            <person name="Werner G."/>
            <person name="Zhou K."/>
            <person name="Grigoriev I.V."/>
            <person name="Rokhsar D.S."/>
            <person name="Grossman A.R."/>
        </authorList>
    </citation>
    <scope>NUCLEOTIDE SEQUENCE [LARGE SCALE GENOMIC DNA]</scope>
    <source>
        <strain evidence="6">CC-503</strain>
    </source>
</reference>
<dbReference type="InterPro" id="IPR026850">
    <property type="entry name" value="FANCL_C"/>
</dbReference>
<dbReference type="GeneID" id="5724939"/>
<dbReference type="GO" id="GO:0005634">
    <property type="term" value="C:nucleus"/>
    <property type="evidence" value="ECO:0000318"/>
    <property type="project" value="GO_Central"/>
</dbReference>
<dbReference type="RefSeq" id="XP_001699442.2">
    <property type="nucleotide sequence ID" value="XM_001699390.2"/>
</dbReference>
<sequence>MALVALPTRAARTVDHEGFVVSQNHGAPEYHWIRICGVDAATGSTSNAVLQAAPSLEALLGGGAGGAGTSSCGGGGAAAAGALGAVIGRLRAAPSLDSFMSDLQEVLERLSYATSAGPGPGSRQGGAGAAAGAAGRPAAAAGAAAATCAAAASSSSSSSSSRLLALLLSDLDALGWGCLEDLDQDAARLSLRLVDGCGREHQLRLSLPHDYPASPPAAATDLPLPLAFTWVPPPAAAAAPAPGAYAAQRHHRGPGAGWSAGAGPGGGGGGGGSCSSLVDVYNVFEQAVERCQPLWGCLEDIDRNAHVLDPPPTVSAARRHLGPPTRRLALGGAASLQLRLDPADPRGPPPLQGGGGAVAFLGPPEHVEPLREAFFDRLHLWTRDRGPVENLELLLGKPLPRPAGSGAGPGAGGAGVGGRQQGGQDGQQVPAGDPHAMEAAAECPICLMYLLPAGNGGPAAAEGPQDVDMGDDEPGAGAGGAGLVPDVVCPTPACGLAFHTPCLAEWLRSVPDTRVSFNKLFGRCPFCSNPITVRA</sequence>
<evidence type="ECO:0000259" key="2">
    <source>
        <dbReference type="Pfam" id="PF11793"/>
    </source>
</evidence>
<keyword evidence="6" id="KW-1185">Reference proteome</keyword>
<feature type="compositionally biased region" description="Gly residues" evidence="1">
    <location>
        <begin position="405"/>
        <end position="425"/>
    </location>
</feature>
<dbReference type="PANTHER" id="PTHR13206">
    <property type="entry name" value="UBIQUITIN LIGASE PROTEIN PHF9 FANCONI ANEMIA GROUP L PROTEIN"/>
    <property type="match status" value="1"/>
</dbReference>
<dbReference type="InterPro" id="IPR044037">
    <property type="entry name" value="FANCL_d3"/>
</dbReference>
<name>A0A2K3DZR3_CHLRE</name>
<evidence type="ECO:0008006" key="7">
    <source>
        <dbReference type="Google" id="ProtNLM"/>
    </source>
</evidence>
<feature type="domain" description="FANCL UBC-like" evidence="4">
    <location>
        <begin position="293"/>
        <end position="401"/>
    </location>
</feature>
<dbReference type="Gramene" id="PNW86011">
    <property type="protein sequence ID" value="PNW86011"/>
    <property type="gene ID" value="CHLRE_03g204801v5"/>
</dbReference>
<evidence type="ECO:0000259" key="3">
    <source>
        <dbReference type="Pfam" id="PF18890"/>
    </source>
</evidence>
<dbReference type="GO" id="GO:0036297">
    <property type="term" value="P:interstrand cross-link repair"/>
    <property type="evidence" value="ECO:0007669"/>
    <property type="project" value="InterPro"/>
</dbReference>
<dbReference type="GO" id="GO:0061630">
    <property type="term" value="F:ubiquitin protein ligase activity"/>
    <property type="evidence" value="ECO:0000318"/>
    <property type="project" value="GO_Central"/>
</dbReference>
<dbReference type="InterPro" id="IPR043898">
    <property type="entry name" value="FANCL_d2"/>
</dbReference>
<dbReference type="AlphaFoldDB" id="A0A2K3DZR3"/>
<feature type="region of interest" description="Disordered" evidence="1">
    <location>
        <begin position="457"/>
        <end position="478"/>
    </location>
</feature>
<dbReference type="OrthoDB" id="10263265at2759"/>
<dbReference type="Pfam" id="PF11793">
    <property type="entry name" value="FANCL_C"/>
    <property type="match status" value="1"/>
</dbReference>
<dbReference type="CDD" id="cd23831">
    <property type="entry name" value="DRWD-N_FANCL"/>
    <property type="match status" value="1"/>
</dbReference>
<proteinExistence type="predicted"/>
<dbReference type="GO" id="GO:0043240">
    <property type="term" value="C:Fanconi anaemia nuclear complex"/>
    <property type="evidence" value="ECO:0007669"/>
    <property type="project" value="InterPro"/>
</dbReference>
<dbReference type="KEGG" id="cre:CHLRE_03g204801v5"/>
<dbReference type="Gene3D" id="3.10.110.20">
    <property type="entry name" value="RWD domain-like"/>
    <property type="match status" value="1"/>
</dbReference>
<dbReference type="PaxDb" id="3055-EDO98688"/>
<organism evidence="5 6">
    <name type="scientific">Chlamydomonas reinhardtii</name>
    <name type="common">Chlamydomonas smithii</name>
    <dbReference type="NCBI Taxonomy" id="3055"/>
    <lineage>
        <taxon>Eukaryota</taxon>
        <taxon>Viridiplantae</taxon>
        <taxon>Chlorophyta</taxon>
        <taxon>core chlorophytes</taxon>
        <taxon>Chlorophyceae</taxon>
        <taxon>CS clade</taxon>
        <taxon>Chlamydomonadales</taxon>
        <taxon>Chlamydomonadaceae</taxon>
        <taxon>Chlamydomonas</taxon>
    </lineage>
</organism>
<gene>
    <name evidence="5" type="ORF">CHLRE_03g204801v5</name>
</gene>
<dbReference type="Gene3D" id="3.30.40.10">
    <property type="entry name" value="Zinc/RING finger domain, C3HC4 (zinc finger)"/>
    <property type="match status" value="1"/>
</dbReference>
<feature type="region of interest" description="Disordered" evidence="1">
    <location>
        <begin position="397"/>
        <end position="435"/>
    </location>
</feature>
<dbReference type="InterPro" id="IPR013083">
    <property type="entry name" value="Znf_RING/FYVE/PHD"/>
</dbReference>
<dbReference type="Gene3D" id="3.10.110.10">
    <property type="entry name" value="Ubiquitin Conjugating Enzyme"/>
    <property type="match status" value="1"/>
</dbReference>
<dbReference type="CDD" id="cd23832">
    <property type="entry name" value="DRWD-C_FANCL"/>
    <property type="match status" value="1"/>
</dbReference>
<dbReference type="ExpressionAtlas" id="A0A2K3DZR3">
    <property type="expression patterns" value="baseline and differential"/>
</dbReference>
<dbReference type="Pfam" id="PF18891">
    <property type="entry name" value="FANCL_d3"/>
    <property type="match status" value="1"/>
</dbReference>
<evidence type="ECO:0000313" key="6">
    <source>
        <dbReference type="Proteomes" id="UP000006906"/>
    </source>
</evidence>